<dbReference type="RefSeq" id="WP_008051068.1">
    <property type="nucleotide sequence ID" value="NZ_FO818640.1"/>
</dbReference>
<organism evidence="1 2">
    <name type="scientific">Limnospira indica PCC 8005</name>
    <dbReference type="NCBI Taxonomy" id="376219"/>
    <lineage>
        <taxon>Bacteria</taxon>
        <taxon>Bacillati</taxon>
        <taxon>Cyanobacteriota</taxon>
        <taxon>Cyanophyceae</taxon>
        <taxon>Oscillatoriophycideae</taxon>
        <taxon>Oscillatoriales</taxon>
        <taxon>Sirenicapillariaceae</taxon>
        <taxon>Limnospira</taxon>
    </lineage>
</organism>
<dbReference type="SUPFAM" id="SSF160980">
    <property type="entry name" value="SSO1389-like"/>
    <property type="match status" value="1"/>
</dbReference>
<keyword evidence="2" id="KW-1185">Reference proteome</keyword>
<dbReference type="AlphaFoldDB" id="A0A9P1NZV7"/>
<dbReference type="InterPro" id="IPR013383">
    <property type="entry name" value="CRISPR-assoc_prot_DxTHG_CS"/>
</dbReference>
<name>A0A9P1NZV7_9CYAN</name>
<dbReference type="InterPro" id="IPR011742">
    <property type="entry name" value="CRISPR-assoc_prot_TM1812"/>
</dbReference>
<dbReference type="NCBIfam" id="TIGR02549">
    <property type="entry name" value="CRISPR_DxTHG"/>
    <property type="match status" value="1"/>
</dbReference>
<dbReference type="EMBL" id="FO818640">
    <property type="protein sequence ID" value="CDM96288.1"/>
    <property type="molecule type" value="Genomic_DNA"/>
</dbReference>
<dbReference type="Proteomes" id="UP000032946">
    <property type="component" value="Chromosome"/>
</dbReference>
<dbReference type="NCBIfam" id="TIGR02221">
    <property type="entry name" value="cas_TM1812"/>
    <property type="match status" value="1"/>
</dbReference>
<gene>
    <name evidence="1" type="ORF">ARTHRO_40695</name>
</gene>
<proteinExistence type="predicted"/>
<reference evidence="1 2" key="1">
    <citation type="submission" date="2014-02" db="EMBL/GenBank/DDBJ databases">
        <authorList>
            <person name="Genoscope - CEA"/>
        </authorList>
    </citation>
    <scope>NUCLEOTIDE SEQUENCE [LARGE SCALE GENOMIC DNA]</scope>
    <source>
        <strain evidence="1 2">PCC 8005</strain>
    </source>
</reference>
<evidence type="ECO:0000313" key="2">
    <source>
        <dbReference type="Proteomes" id="UP000032946"/>
    </source>
</evidence>
<evidence type="ECO:0000313" key="1">
    <source>
        <dbReference type="EMBL" id="CDM96288.1"/>
    </source>
</evidence>
<protein>
    <submittedName>
        <fullName evidence="1">CRISPR-associated protein</fullName>
    </submittedName>
</protein>
<sequence>MAKILISSIGTGPSTITEQKIRQYKTAKYEIDGKYYESSFIASVLYQHLKIDEVILIGTVKSMWEAVYEQFCQDRNIEIDFEYYIQLSEIVESANHKSDLNSIQLGKLEKSLGDKSKCIAIKYGLNEREIEENFKRVVELIDVLQSGDELYIDITHSFRSLSLFLFLVLTFINDIASELNVSIKGVYYGMLDISRELNYAPIVNLQSLFDITRWIKGGYSLQNFGNGYLIASLLAEQGEKSLANSISKLSDTLNLNYIPTLRQNATDLKRELDETTTQTPLQYLKPELERFVKRFSRQNIPDSELQLDLARWYFQNKRYATGYIALVESIITYSCEVQNIQDIANHQEREKGKNLLSNKKNTALGELYFKKVNPIRKAIAHASLEERRTNLKTAIDNAMKYCDEASRIFRTKTFG</sequence>
<accession>A0A9P1NZV7</accession>